<feature type="signal peptide" evidence="1">
    <location>
        <begin position="1"/>
        <end position="21"/>
    </location>
</feature>
<organism evidence="2 3">
    <name type="scientific">Prorocentrum cordatum</name>
    <dbReference type="NCBI Taxonomy" id="2364126"/>
    <lineage>
        <taxon>Eukaryota</taxon>
        <taxon>Sar</taxon>
        <taxon>Alveolata</taxon>
        <taxon>Dinophyceae</taxon>
        <taxon>Prorocentrales</taxon>
        <taxon>Prorocentraceae</taxon>
        <taxon>Prorocentrum</taxon>
    </lineage>
</organism>
<keyword evidence="1" id="KW-0732">Signal</keyword>
<dbReference type="Proteomes" id="UP001189429">
    <property type="component" value="Unassembled WGS sequence"/>
</dbReference>
<proteinExistence type="predicted"/>
<name>A0ABN9X4S3_9DINO</name>
<feature type="chain" id="PRO_5045909892" evidence="1">
    <location>
        <begin position="22"/>
        <end position="227"/>
    </location>
</feature>
<protein>
    <submittedName>
        <fullName evidence="2">Uncharacterized protein</fullName>
    </submittedName>
</protein>
<sequence length="227" mass="25534">EALALLATWFLGLGTLEGVLAAACAVAQFDLYGRPSATLGLTLERVVTGSARAHRRYSQLAVIMAPSGPDRKLAKNLQFDDTVIVGSMSPERLWIRKVIEQLLVRCKRLKLNYPFAGLDLHAYETLFRRGSKALSVQSLRLCPHTVRHGGPSVDFLEKRGHLELIQRRGHWVSDRSVARYWKEGKLLRQVHKMTERQQREGARVAAALPALLDQKLREILNTRPPCP</sequence>
<feature type="non-terminal residue" evidence="2">
    <location>
        <position position="1"/>
    </location>
</feature>
<evidence type="ECO:0000313" key="2">
    <source>
        <dbReference type="EMBL" id="CAK0894353.1"/>
    </source>
</evidence>
<evidence type="ECO:0000256" key="1">
    <source>
        <dbReference type="SAM" id="SignalP"/>
    </source>
</evidence>
<keyword evidence="3" id="KW-1185">Reference proteome</keyword>
<accession>A0ABN9X4S3</accession>
<gene>
    <name evidence="2" type="ORF">PCOR1329_LOCUS73422</name>
</gene>
<reference evidence="2" key="1">
    <citation type="submission" date="2023-10" db="EMBL/GenBank/DDBJ databases">
        <authorList>
            <person name="Chen Y."/>
            <person name="Shah S."/>
            <person name="Dougan E. K."/>
            <person name="Thang M."/>
            <person name="Chan C."/>
        </authorList>
    </citation>
    <scope>NUCLEOTIDE SEQUENCE [LARGE SCALE GENOMIC DNA]</scope>
</reference>
<evidence type="ECO:0000313" key="3">
    <source>
        <dbReference type="Proteomes" id="UP001189429"/>
    </source>
</evidence>
<comment type="caution">
    <text evidence="2">The sequence shown here is derived from an EMBL/GenBank/DDBJ whole genome shotgun (WGS) entry which is preliminary data.</text>
</comment>
<dbReference type="EMBL" id="CAUYUJ010019885">
    <property type="protein sequence ID" value="CAK0894353.1"/>
    <property type="molecule type" value="Genomic_DNA"/>
</dbReference>